<evidence type="ECO:0000313" key="8">
    <source>
        <dbReference type="Proteomes" id="UP000433101"/>
    </source>
</evidence>
<evidence type="ECO:0000256" key="4">
    <source>
        <dbReference type="ARBA" id="ARBA00022827"/>
    </source>
</evidence>
<dbReference type="PANTHER" id="PTHR42784">
    <property type="entry name" value="PYRANOSE 2-OXIDASE"/>
    <property type="match status" value="1"/>
</dbReference>
<feature type="domain" description="Glucose-methanol-choline oxidoreductase C-terminal" evidence="6">
    <location>
        <begin position="389"/>
        <end position="513"/>
    </location>
</feature>
<proteinExistence type="inferred from homology"/>
<evidence type="ECO:0000256" key="3">
    <source>
        <dbReference type="ARBA" id="ARBA00022630"/>
    </source>
</evidence>
<keyword evidence="4" id="KW-0274">FAD</keyword>
<accession>A0A7X3LY28</accession>
<dbReference type="SUPFAM" id="SSF51905">
    <property type="entry name" value="FAD/NAD(P)-binding domain"/>
    <property type="match status" value="1"/>
</dbReference>
<dbReference type="PANTHER" id="PTHR42784:SF1">
    <property type="entry name" value="PYRANOSE 2-OXIDASE"/>
    <property type="match status" value="1"/>
</dbReference>
<dbReference type="AlphaFoldDB" id="A0A7X3LY28"/>
<sequence>MFIDANELADNAQLDCEICIIGAGPAGIVLADGLGKMGLQICLTEAGGLLPQSDHAVPSVSEQLNHSIIVHPRTRYFGGMSNAWGGVRGLNVGFMPLDPIDFEKRPWVPNSGWPISYQELKPFYERACSLVNELPSEDFDAQRHSDHLLAAFDDDVFRSCMTYLVRPIRFGKQYQEALGRAQNVRVLLNSYATEIEECRSEHGISLIHSFAKGGKKHRLSAGIFVLACGGLETTRLLLASKRKHACGVGNQNDLVGRYYMQHPKGSHGHIALRKNTKLKCYVPGLLLKDRLLKACISLTNQRQRREELLNHRVVLAPLLQLSGSHAARRYGELRALWSERQCGKAFRMVATSGAIGIPKVAASTCRNIISSLSHGALHYRVINHMEQLPEPSSRIELSRETNRFGVPLLRTRWRIGDAEKKSLCRFHELLGQNLSRYKIGSLQSRLDPQMNSWPVLTSSSHDLGTTRMHSDPRYGVTDANGGVHGLRNLYIIGGALFPTGGHANPTLTIIALALRMVAHLAVQARMTPRLVRPFHASVRKDLVGNGSKLPQPRER</sequence>
<dbReference type="Gene3D" id="3.50.50.60">
    <property type="entry name" value="FAD/NAD(P)-binding domain"/>
    <property type="match status" value="2"/>
</dbReference>
<comment type="caution">
    <text evidence="7">The sequence shown here is derived from an EMBL/GenBank/DDBJ whole genome shotgun (WGS) entry which is preliminary data.</text>
</comment>
<dbReference type="RefSeq" id="WP_160777457.1">
    <property type="nucleotide sequence ID" value="NZ_WUMV01000009.1"/>
</dbReference>
<dbReference type="GO" id="GO:0016614">
    <property type="term" value="F:oxidoreductase activity, acting on CH-OH group of donors"/>
    <property type="evidence" value="ECO:0007669"/>
    <property type="project" value="InterPro"/>
</dbReference>
<gene>
    <name evidence="7" type="ORF">GR183_20150</name>
</gene>
<dbReference type="InterPro" id="IPR007867">
    <property type="entry name" value="GMC_OxRtase_C"/>
</dbReference>
<name>A0A7X3LY28_9HYPH</name>
<dbReference type="InterPro" id="IPR051473">
    <property type="entry name" value="P2Ox-like"/>
</dbReference>
<keyword evidence="3" id="KW-0285">Flavoprotein</keyword>
<protein>
    <recommendedName>
        <fullName evidence="6">Glucose-methanol-choline oxidoreductase C-terminal domain-containing protein</fullName>
    </recommendedName>
</protein>
<evidence type="ECO:0000313" key="7">
    <source>
        <dbReference type="EMBL" id="MXN67226.1"/>
    </source>
</evidence>
<dbReference type="Pfam" id="PF05199">
    <property type="entry name" value="GMC_oxred_C"/>
    <property type="match status" value="1"/>
</dbReference>
<keyword evidence="8" id="KW-1185">Reference proteome</keyword>
<comment type="cofactor">
    <cofactor evidence="1">
        <name>FAD</name>
        <dbReference type="ChEBI" id="CHEBI:57692"/>
    </cofactor>
</comment>
<dbReference type="Proteomes" id="UP000433101">
    <property type="component" value="Unassembled WGS sequence"/>
</dbReference>
<evidence type="ECO:0000256" key="2">
    <source>
        <dbReference type="ARBA" id="ARBA00010790"/>
    </source>
</evidence>
<evidence type="ECO:0000259" key="6">
    <source>
        <dbReference type="Pfam" id="PF05199"/>
    </source>
</evidence>
<evidence type="ECO:0000256" key="5">
    <source>
        <dbReference type="ARBA" id="ARBA00023002"/>
    </source>
</evidence>
<reference evidence="7 8" key="1">
    <citation type="submission" date="2019-12" db="EMBL/GenBank/DDBJ databases">
        <authorList>
            <person name="Li M."/>
        </authorList>
    </citation>
    <scope>NUCLEOTIDE SEQUENCE [LARGE SCALE GENOMIC DNA]</scope>
    <source>
        <strain evidence="7 8">GBMRC 2046</strain>
    </source>
</reference>
<organism evidence="7 8">
    <name type="scientific">Stappia sediminis</name>
    <dbReference type="NCBI Taxonomy" id="2692190"/>
    <lineage>
        <taxon>Bacteria</taxon>
        <taxon>Pseudomonadati</taxon>
        <taxon>Pseudomonadota</taxon>
        <taxon>Alphaproteobacteria</taxon>
        <taxon>Hyphomicrobiales</taxon>
        <taxon>Stappiaceae</taxon>
        <taxon>Stappia</taxon>
    </lineage>
</organism>
<dbReference type="InterPro" id="IPR036188">
    <property type="entry name" value="FAD/NAD-bd_sf"/>
</dbReference>
<evidence type="ECO:0000256" key="1">
    <source>
        <dbReference type="ARBA" id="ARBA00001974"/>
    </source>
</evidence>
<dbReference type="EMBL" id="WUMV01000009">
    <property type="protein sequence ID" value="MXN67226.1"/>
    <property type="molecule type" value="Genomic_DNA"/>
</dbReference>
<comment type="similarity">
    <text evidence="2">Belongs to the GMC oxidoreductase family.</text>
</comment>
<keyword evidence="5" id="KW-0560">Oxidoreductase</keyword>